<dbReference type="Proteomes" id="UP000238479">
    <property type="component" value="Chromosome 7"/>
</dbReference>
<dbReference type="Gramene" id="PRQ17422">
    <property type="protein sequence ID" value="PRQ17422"/>
    <property type="gene ID" value="RchiOBHm_Chr7g0194821"/>
</dbReference>
<dbReference type="EMBL" id="PDCK01000045">
    <property type="protein sequence ID" value="PRQ17422.1"/>
    <property type="molecule type" value="Genomic_DNA"/>
</dbReference>
<evidence type="ECO:0000256" key="17">
    <source>
        <dbReference type="SAM" id="SignalP"/>
    </source>
</evidence>
<feature type="chain" id="PRO_5015114915" description="RING-type E3 ubiquitin transferase" evidence="17">
    <location>
        <begin position="23"/>
        <end position="388"/>
    </location>
</feature>
<evidence type="ECO:0000256" key="1">
    <source>
        <dbReference type="ARBA" id="ARBA00000900"/>
    </source>
</evidence>
<keyword evidence="13 16" id="KW-0472">Membrane</keyword>
<comment type="pathway">
    <text evidence="3">Protein modification; protein ubiquitination.</text>
</comment>
<dbReference type="GO" id="GO:0008270">
    <property type="term" value="F:zinc ion binding"/>
    <property type="evidence" value="ECO:0007669"/>
    <property type="project" value="UniProtKB-KW"/>
</dbReference>
<evidence type="ECO:0000256" key="6">
    <source>
        <dbReference type="ARBA" id="ARBA00022692"/>
    </source>
</evidence>
<dbReference type="SUPFAM" id="SSF57850">
    <property type="entry name" value="RING/U-box"/>
    <property type="match status" value="1"/>
</dbReference>
<evidence type="ECO:0000256" key="14">
    <source>
        <dbReference type="ARBA" id="ARBA00024209"/>
    </source>
</evidence>
<dbReference type="PROSITE" id="PS50089">
    <property type="entry name" value="ZF_RING_2"/>
    <property type="match status" value="1"/>
</dbReference>
<evidence type="ECO:0000256" key="11">
    <source>
        <dbReference type="ARBA" id="ARBA00022833"/>
    </source>
</evidence>
<dbReference type="GO" id="GO:0030247">
    <property type="term" value="F:polysaccharide binding"/>
    <property type="evidence" value="ECO:0007669"/>
    <property type="project" value="InterPro"/>
</dbReference>
<dbReference type="Pfam" id="PF13947">
    <property type="entry name" value="GUB_WAK_bind"/>
    <property type="match status" value="1"/>
</dbReference>
<evidence type="ECO:0000256" key="13">
    <source>
        <dbReference type="ARBA" id="ARBA00023136"/>
    </source>
</evidence>
<keyword evidence="20" id="KW-1185">Reference proteome</keyword>
<evidence type="ECO:0000256" key="16">
    <source>
        <dbReference type="SAM" id="Phobius"/>
    </source>
</evidence>
<reference evidence="19 20" key="1">
    <citation type="journal article" date="2018" name="Nat. Genet.">
        <title>The Rosa genome provides new insights in the design of modern roses.</title>
        <authorList>
            <person name="Bendahmane M."/>
        </authorList>
    </citation>
    <scope>NUCLEOTIDE SEQUENCE [LARGE SCALE GENOMIC DNA]</scope>
    <source>
        <strain evidence="20">cv. Old Blush</strain>
    </source>
</reference>
<keyword evidence="9 15" id="KW-0863">Zinc-finger</keyword>
<evidence type="ECO:0000256" key="5">
    <source>
        <dbReference type="ARBA" id="ARBA00022679"/>
    </source>
</evidence>
<dbReference type="InterPro" id="IPR046948">
    <property type="entry name" value="ATL20-22-like"/>
</dbReference>
<dbReference type="GO" id="GO:0061630">
    <property type="term" value="F:ubiquitin protein ligase activity"/>
    <property type="evidence" value="ECO:0007669"/>
    <property type="project" value="UniProtKB-EC"/>
</dbReference>
<dbReference type="EC" id="2.3.2.27" evidence="4"/>
<dbReference type="CDD" id="cd16461">
    <property type="entry name" value="RING-H2_EL5-like"/>
    <property type="match status" value="1"/>
</dbReference>
<dbReference type="OrthoDB" id="1149769at2759"/>
<organism evidence="19 20">
    <name type="scientific">Rosa chinensis</name>
    <name type="common">China rose</name>
    <dbReference type="NCBI Taxonomy" id="74649"/>
    <lineage>
        <taxon>Eukaryota</taxon>
        <taxon>Viridiplantae</taxon>
        <taxon>Streptophyta</taxon>
        <taxon>Embryophyta</taxon>
        <taxon>Tracheophyta</taxon>
        <taxon>Spermatophyta</taxon>
        <taxon>Magnoliopsida</taxon>
        <taxon>eudicotyledons</taxon>
        <taxon>Gunneridae</taxon>
        <taxon>Pentapetalae</taxon>
        <taxon>rosids</taxon>
        <taxon>fabids</taxon>
        <taxon>Rosales</taxon>
        <taxon>Rosaceae</taxon>
        <taxon>Rosoideae</taxon>
        <taxon>Rosoideae incertae sedis</taxon>
        <taxon>Rosa</taxon>
    </lineage>
</organism>
<name>A0A2P6P694_ROSCH</name>
<keyword evidence="11" id="KW-0862">Zinc</keyword>
<gene>
    <name evidence="19" type="ORF">RchiOBHm_Chr7g0194821</name>
</gene>
<evidence type="ECO:0000313" key="20">
    <source>
        <dbReference type="Proteomes" id="UP000238479"/>
    </source>
</evidence>
<dbReference type="GO" id="GO:0016020">
    <property type="term" value="C:membrane"/>
    <property type="evidence" value="ECO:0007669"/>
    <property type="project" value="UniProtKB-SubCell"/>
</dbReference>
<evidence type="ECO:0000256" key="7">
    <source>
        <dbReference type="ARBA" id="ARBA00022723"/>
    </source>
</evidence>
<dbReference type="InterPro" id="IPR001841">
    <property type="entry name" value="Znf_RING"/>
</dbReference>
<feature type="signal peptide" evidence="17">
    <location>
        <begin position="1"/>
        <end position="22"/>
    </location>
</feature>
<evidence type="ECO:0000256" key="12">
    <source>
        <dbReference type="ARBA" id="ARBA00022989"/>
    </source>
</evidence>
<keyword evidence="5" id="KW-0808">Transferase</keyword>
<dbReference type="Gene3D" id="3.30.40.10">
    <property type="entry name" value="Zinc/RING finger domain, C3HC4 (zinc finger)"/>
    <property type="match status" value="1"/>
</dbReference>
<evidence type="ECO:0000256" key="8">
    <source>
        <dbReference type="ARBA" id="ARBA00022729"/>
    </source>
</evidence>
<feature type="domain" description="RING-type" evidence="18">
    <location>
        <begin position="333"/>
        <end position="375"/>
    </location>
</feature>
<keyword evidence="12 16" id="KW-1133">Transmembrane helix</keyword>
<keyword evidence="8 17" id="KW-0732">Signal</keyword>
<dbReference type="PANTHER" id="PTHR46279">
    <property type="entry name" value="RING/U-BOX SUPERFAMILY PROTEIN"/>
    <property type="match status" value="1"/>
</dbReference>
<comment type="caution">
    <text evidence="19">The sequence shown here is derived from an EMBL/GenBank/DDBJ whole genome shotgun (WGS) entry which is preliminary data.</text>
</comment>
<dbReference type="InterPro" id="IPR013083">
    <property type="entry name" value="Znf_RING/FYVE/PHD"/>
</dbReference>
<evidence type="ECO:0000259" key="18">
    <source>
        <dbReference type="PROSITE" id="PS50089"/>
    </source>
</evidence>
<dbReference type="SMART" id="SM00184">
    <property type="entry name" value="RING"/>
    <property type="match status" value="1"/>
</dbReference>
<evidence type="ECO:0000313" key="19">
    <source>
        <dbReference type="EMBL" id="PRQ17422.1"/>
    </source>
</evidence>
<keyword evidence="10" id="KW-0833">Ubl conjugation pathway</keyword>
<dbReference type="AlphaFoldDB" id="A0A2P6P694"/>
<dbReference type="PANTHER" id="PTHR46279:SF31">
    <property type="entry name" value="RING-H2 FINGER PROTEIN ATL20-LIKE ISOFORM X1"/>
    <property type="match status" value="1"/>
</dbReference>
<protein>
    <recommendedName>
        <fullName evidence="4">RING-type E3 ubiquitin transferase</fullName>
        <ecNumber evidence="4">2.3.2.27</ecNumber>
    </recommendedName>
</protein>
<evidence type="ECO:0000256" key="15">
    <source>
        <dbReference type="PROSITE-ProRule" id="PRU00175"/>
    </source>
</evidence>
<keyword evidence="6 16" id="KW-0812">Transmembrane</keyword>
<accession>A0A2P6P694</accession>
<sequence>MACLEIFTFLFFFSFLPHLASTTCRGKCSSDGPTVRFPFWLRDHHSSHCGWLGFNLSCNNQKQTILTFPSSGDFIVDNINYLDQILTIKDPNNCLIKRFLDDEMDLLPLPFSYLHDFANYTFFNCSPKAKQLDWYPTLSCLSSDNYKVTAVPTTHLLHAVPVTTPPSTSSPQAPSPSDPCSVISTDMIPIEQKNYHPEPSNPSEWEDINFRVQLRWDEPDCRFCESANKACGIVQMGIQGPEVGCQNGSSRAAKIATVIGVVMSGILWLVGLALRLTRNDSREQSTAELSILPIDEQLPVGVMGGLDHATIDSYPKTQLGESRELPYSGDNTCPICLGEYQAKETIRTIPECNHYFHANCVDKWLTRNPTCPLCRNPPEGGRDKPLIN</sequence>
<proteinExistence type="inferred from homology"/>
<evidence type="ECO:0000256" key="4">
    <source>
        <dbReference type="ARBA" id="ARBA00012483"/>
    </source>
</evidence>
<comment type="subcellular location">
    <subcellularLocation>
        <location evidence="2">Membrane</location>
        <topology evidence="2">Single-pass membrane protein</topology>
    </subcellularLocation>
</comment>
<keyword evidence="7" id="KW-0479">Metal-binding</keyword>
<feature type="transmembrane region" description="Helical" evidence="16">
    <location>
        <begin position="255"/>
        <end position="274"/>
    </location>
</feature>
<dbReference type="Pfam" id="PF13639">
    <property type="entry name" value="zf-RING_2"/>
    <property type="match status" value="1"/>
</dbReference>
<comment type="catalytic activity">
    <reaction evidence="1">
        <text>S-ubiquitinyl-[E2 ubiquitin-conjugating enzyme]-L-cysteine + [acceptor protein]-L-lysine = [E2 ubiquitin-conjugating enzyme]-L-cysteine + N(6)-ubiquitinyl-[acceptor protein]-L-lysine.</text>
        <dbReference type="EC" id="2.3.2.27"/>
    </reaction>
</comment>
<evidence type="ECO:0000256" key="3">
    <source>
        <dbReference type="ARBA" id="ARBA00004906"/>
    </source>
</evidence>
<comment type="similarity">
    <text evidence="14">Belongs to the RING-type zinc finger family. ATL subfamily.</text>
</comment>
<dbReference type="OMA" id="PDCLYCE"/>
<evidence type="ECO:0000256" key="10">
    <source>
        <dbReference type="ARBA" id="ARBA00022786"/>
    </source>
</evidence>
<evidence type="ECO:0000256" key="9">
    <source>
        <dbReference type="ARBA" id="ARBA00022771"/>
    </source>
</evidence>
<evidence type="ECO:0000256" key="2">
    <source>
        <dbReference type="ARBA" id="ARBA00004167"/>
    </source>
</evidence>
<dbReference type="InterPro" id="IPR025287">
    <property type="entry name" value="WAK_GUB"/>
</dbReference>